<comment type="caution">
    <text evidence="1">The sequence shown here is derived from an EMBL/GenBank/DDBJ whole genome shotgun (WGS) entry which is preliminary data.</text>
</comment>
<dbReference type="Proteomes" id="UP001230649">
    <property type="component" value="Unassembled WGS sequence"/>
</dbReference>
<evidence type="ECO:0000313" key="2">
    <source>
        <dbReference type="Proteomes" id="UP001230649"/>
    </source>
</evidence>
<proteinExistence type="predicted"/>
<sequence>MATSTSRPATPPLSRTASFSTIQQQYPPDSKYTGQPDAEAREGLLEAREEGAADARLQEINKPAQGNPNGVLAIGSYCGASIMMTVVNKASLGGPSTFVVSGHHFSMTFLLLTIQSVVCVSLVFIAKKLGVIDFRDFDMKDAKVWFPISALLVSVIYTGSKSLQFLSIPVYTIFKNLTIILIAYGEVIWFGGHVTSLTLVSFALMVGSSVVAAWTDISSTLNDMANVVEAIDPITGAEVPILHKSLLGSINGGYFWMASNCIFSAAYVLAMRKRIKLTGFKDWDSMFYNNLLCIPILIVASVLLEDWGSENLNLNFPAESRGFLLFAMAFSGAAAVFISYSTAWCIRTTSSTTYSMVGALNKLPVAASGMIFFGDPVNFGSVSAVGTGFVAGLVYAMAKQSQSKIDKARQATQNFQMREKA</sequence>
<dbReference type="EMBL" id="JASBWS010000034">
    <property type="protein sequence ID" value="KAJ9108035.1"/>
    <property type="molecule type" value="Genomic_DNA"/>
</dbReference>
<accession>A0ACC2W9N5</accession>
<reference evidence="1" key="1">
    <citation type="submission" date="2023-04" db="EMBL/GenBank/DDBJ databases">
        <title>Draft Genome sequencing of Naganishia species isolated from polar environments using Oxford Nanopore Technology.</title>
        <authorList>
            <person name="Leo P."/>
            <person name="Venkateswaran K."/>
        </authorList>
    </citation>
    <scope>NUCLEOTIDE SEQUENCE</scope>
    <source>
        <strain evidence="1">MNA-CCFEE 5262</strain>
    </source>
</reference>
<protein>
    <submittedName>
        <fullName evidence="1">GDP-mannose transporter 2</fullName>
    </submittedName>
</protein>
<evidence type="ECO:0000313" key="1">
    <source>
        <dbReference type="EMBL" id="KAJ9108035.1"/>
    </source>
</evidence>
<organism evidence="1 2">
    <name type="scientific">Naganishia adeliensis</name>
    <dbReference type="NCBI Taxonomy" id="92952"/>
    <lineage>
        <taxon>Eukaryota</taxon>
        <taxon>Fungi</taxon>
        <taxon>Dikarya</taxon>
        <taxon>Basidiomycota</taxon>
        <taxon>Agaricomycotina</taxon>
        <taxon>Tremellomycetes</taxon>
        <taxon>Filobasidiales</taxon>
        <taxon>Filobasidiaceae</taxon>
        <taxon>Naganishia</taxon>
    </lineage>
</organism>
<keyword evidence="2" id="KW-1185">Reference proteome</keyword>
<gene>
    <name evidence="1" type="primary">GMT2</name>
    <name evidence="1" type="ORF">QFC20_003604</name>
</gene>
<name>A0ACC2W9N5_9TREE</name>